<comment type="caution">
    <text evidence="2">The sequence shown here is derived from an EMBL/GenBank/DDBJ whole genome shotgun (WGS) entry which is preliminary data.</text>
</comment>
<feature type="region of interest" description="Disordered" evidence="1">
    <location>
        <begin position="69"/>
        <end position="91"/>
    </location>
</feature>
<feature type="non-terminal residue" evidence="2">
    <location>
        <position position="1"/>
    </location>
</feature>
<sequence>RQDRVDRRGYPHLSFGASKFQPYQLESSLRSSPSVTTFPGQKRSPEQMEGAPALRLRAQLDEAKPTQLATCAGPARSPSSPSVPPKGFRSGPGRIGLMIGWEGSNDERSPPFVPEVSPFALTNRVSPSARILELFSTVSALLSDSRLCQPVVAWGP</sequence>
<organism evidence="2 3">
    <name type="scientific">Thalassiosira oceanica</name>
    <name type="common">Marine diatom</name>
    <dbReference type="NCBI Taxonomy" id="159749"/>
    <lineage>
        <taxon>Eukaryota</taxon>
        <taxon>Sar</taxon>
        <taxon>Stramenopiles</taxon>
        <taxon>Ochrophyta</taxon>
        <taxon>Bacillariophyta</taxon>
        <taxon>Coscinodiscophyceae</taxon>
        <taxon>Thalassiosirophycidae</taxon>
        <taxon>Thalassiosirales</taxon>
        <taxon>Thalassiosiraceae</taxon>
        <taxon>Thalassiosira</taxon>
    </lineage>
</organism>
<evidence type="ECO:0000313" key="2">
    <source>
        <dbReference type="EMBL" id="EJK52115.1"/>
    </source>
</evidence>
<dbReference type="EMBL" id="AGNL01040397">
    <property type="protein sequence ID" value="EJK52115.1"/>
    <property type="molecule type" value="Genomic_DNA"/>
</dbReference>
<dbReference type="AlphaFoldDB" id="K0RFV2"/>
<proteinExistence type="predicted"/>
<reference evidence="2 3" key="1">
    <citation type="journal article" date="2012" name="Genome Biol.">
        <title>Genome and low-iron response of an oceanic diatom adapted to chronic iron limitation.</title>
        <authorList>
            <person name="Lommer M."/>
            <person name="Specht M."/>
            <person name="Roy A.S."/>
            <person name="Kraemer L."/>
            <person name="Andreson R."/>
            <person name="Gutowska M.A."/>
            <person name="Wolf J."/>
            <person name="Bergner S.V."/>
            <person name="Schilhabel M.B."/>
            <person name="Klostermeier U.C."/>
            <person name="Beiko R.G."/>
            <person name="Rosenstiel P."/>
            <person name="Hippler M."/>
            <person name="Laroche J."/>
        </authorList>
    </citation>
    <scope>NUCLEOTIDE SEQUENCE [LARGE SCALE GENOMIC DNA]</scope>
    <source>
        <strain evidence="2 3">CCMP1005</strain>
    </source>
</reference>
<protein>
    <submittedName>
        <fullName evidence="2">Uncharacterized protein</fullName>
    </submittedName>
</protein>
<evidence type="ECO:0000313" key="3">
    <source>
        <dbReference type="Proteomes" id="UP000266841"/>
    </source>
</evidence>
<accession>K0RFV2</accession>
<feature type="region of interest" description="Disordered" evidence="1">
    <location>
        <begin position="24"/>
        <end position="51"/>
    </location>
</feature>
<gene>
    <name evidence="2" type="ORF">THAOC_28650</name>
</gene>
<name>K0RFV2_THAOC</name>
<feature type="compositionally biased region" description="Polar residues" evidence="1">
    <location>
        <begin position="24"/>
        <end position="39"/>
    </location>
</feature>
<dbReference type="Proteomes" id="UP000266841">
    <property type="component" value="Unassembled WGS sequence"/>
</dbReference>
<evidence type="ECO:0000256" key="1">
    <source>
        <dbReference type="SAM" id="MobiDB-lite"/>
    </source>
</evidence>
<keyword evidence="3" id="KW-1185">Reference proteome</keyword>